<sequence length="55" mass="6309">MLSHEEFDVDVSPELLLGRALLVVRCPVCERLWFWHEGGKLTEYVKGEDILPPDA</sequence>
<reference evidence="1" key="1">
    <citation type="submission" date="2022-06" db="EMBL/GenBank/DDBJ databases">
        <title>Amycolatopsis iheyaensis sp. nov., a new species of the genus Amycolatopsis isolated from soil in Iheya island, Japan.</title>
        <authorList>
            <person name="Ngamcharungchit C."/>
            <person name="Kanto H."/>
            <person name="Take A."/>
            <person name="Intra B."/>
            <person name="Matsumoto A."/>
            <person name="Panbangred W."/>
            <person name="Inahashi Y."/>
        </authorList>
    </citation>
    <scope>NUCLEOTIDE SEQUENCE</scope>
    <source>
        <strain evidence="1">OK19-0408</strain>
    </source>
</reference>
<comment type="caution">
    <text evidence="1">The sequence shown here is derived from an EMBL/GenBank/DDBJ whole genome shotgun (WGS) entry which is preliminary data.</text>
</comment>
<evidence type="ECO:0000313" key="2">
    <source>
        <dbReference type="Proteomes" id="UP001144096"/>
    </source>
</evidence>
<accession>A0A9X2NLD2</accession>
<dbReference type="RefSeq" id="WP_257927438.1">
    <property type="nucleotide sequence ID" value="NZ_JAMXQV010000064.1"/>
</dbReference>
<name>A0A9X2NLD2_9PSEU</name>
<keyword evidence="2" id="KW-1185">Reference proteome</keyword>
<gene>
    <name evidence="1" type="ORF">M8542_49600</name>
</gene>
<dbReference type="AlphaFoldDB" id="A0A9X2NLD2"/>
<organism evidence="1 2">
    <name type="scientific">Amycolatopsis iheyensis</name>
    <dbReference type="NCBI Taxonomy" id="2945988"/>
    <lineage>
        <taxon>Bacteria</taxon>
        <taxon>Bacillati</taxon>
        <taxon>Actinomycetota</taxon>
        <taxon>Actinomycetes</taxon>
        <taxon>Pseudonocardiales</taxon>
        <taxon>Pseudonocardiaceae</taxon>
        <taxon>Amycolatopsis</taxon>
    </lineage>
</organism>
<proteinExistence type="predicted"/>
<protein>
    <submittedName>
        <fullName evidence="1">Uncharacterized protein</fullName>
    </submittedName>
</protein>
<evidence type="ECO:0000313" key="1">
    <source>
        <dbReference type="EMBL" id="MCR6490859.1"/>
    </source>
</evidence>
<dbReference type="Proteomes" id="UP001144096">
    <property type="component" value="Unassembled WGS sequence"/>
</dbReference>
<dbReference type="EMBL" id="JAMXQV010000064">
    <property type="protein sequence ID" value="MCR6490859.1"/>
    <property type="molecule type" value="Genomic_DNA"/>
</dbReference>